<feature type="region of interest" description="Disordered" evidence="9">
    <location>
        <begin position="70"/>
        <end position="146"/>
    </location>
</feature>
<name>A0ABR2WP94_9FUNG</name>
<dbReference type="SMART" id="SM00451">
    <property type="entry name" value="ZnF_U1"/>
    <property type="match status" value="1"/>
</dbReference>
<protein>
    <recommendedName>
        <fullName evidence="8">U1 small nuclear ribonucleoprotein C</fullName>
        <shortName evidence="8">U1 snRNP C</shortName>
        <shortName evidence="8">U1-C</shortName>
        <shortName evidence="8">U1C</shortName>
    </recommendedName>
</protein>
<dbReference type="PANTHER" id="PTHR31148">
    <property type="entry name" value="U1 SMALL NUCLEAR RIBONUCLEOPROTEIN C"/>
    <property type="match status" value="1"/>
</dbReference>
<proteinExistence type="inferred from homology"/>
<dbReference type="InterPro" id="IPR003604">
    <property type="entry name" value="Matrin/U1-like-C_Znf_C2H2"/>
</dbReference>
<evidence type="ECO:0000256" key="3">
    <source>
        <dbReference type="ARBA" id="ARBA00022771"/>
    </source>
</evidence>
<dbReference type="EMBL" id="JASJQH010000671">
    <property type="protein sequence ID" value="KAK9763324.1"/>
    <property type="molecule type" value="Genomic_DNA"/>
</dbReference>
<dbReference type="GO" id="GO:1990904">
    <property type="term" value="C:ribonucleoprotein complex"/>
    <property type="evidence" value="ECO:0007669"/>
    <property type="project" value="UniProtKB-KW"/>
</dbReference>
<evidence type="ECO:0000313" key="11">
    <source>
        <dbReference type="EMBL" id="KAK9763324.1"/>
    </source>
</evidence>
<comment type="subunit">
    <text evidence="8">U1 snRNP is composed of the 7 core Sm proteins B/B', D1, D2, D3, E, F and G that assemble in a heptameric protein ring on the Sm site of the small nuclear RNA to form the core snRNP, and at least 3 U1 snRNP-specific proteins U1-70K, U1-A and U1-C. U1-C interacts with U1 snRNA and the 5' splice-site region of the pre-mRNA.</text>
</comment>
<evidence type="ECO:0000256" key="8">
    <source>
        <dbReference type="HAMAP-Rule" id="MF_03153"/>
    </source>
</evidence>
<keyword evidence="7 8" id="KW-0687">Ribonucleoprotein</keyword>
<comment type="caution">
    <text evidence="11">The sequence shown here is derived from an EMBL/GenBank/DDBJ whole genome shotgun (WGS) entry which is preliminary data.</text>
</comment>
<evidence type="ECO:0000256" key="4">
    <source>
        <dbReference type="ARBA" id="ARBA00022833"/>
    </source>
</evidence>
<organism evidence="11 12">
    <name type="scientific">Basidiobolus ranarum</name>
    <dbReference type="NCBI Taxonomy" id="34480"/>
    <lineage>
        <taxon>Eukaryota</taxon>
        <taxon>Fungi</taxon>
        <taxon>Fungi incertae sedis</taxon>
        <taxon>Zoopagomycota</taxon>
        <taxon>Entomophthoromycotina</taxon>
        <taxon>Basidiobolomycetes</taxon>
        <taxon>Basidiobolales</taxon>
        <taxon>Basidiobolaceae</taxon>
        <taxon>Basidiobolus</taxon>
    </lineage>
</organism>
<dbReference type="Pfam" id="PF06220">
    <property type="entry name" value="zf-U1"/>
    <property type="match status" value="1"/>
</dbReference>
<evidence type="ECO:0000256" key="1">
    <source>
        <dbReference type="ARBA" id="ARBA00004123"/>
    </source>
</evidence>
<dbReference type="PROSITE" id="PS50171">
    <property type="entry name" value="ZF_MATRIN"/>
    <property type="match status" value="1"/>
</dbReference>
<dbReference type="InterPro" id="IPR036236">
    <property type="entry name" value="Znf_C2H2_sf"/>
</dbReference>
<keyword evidence="12" id="KW-1185">Reference proteome</keyword>
<dbReference type="Proteomes" id="UP001479436">
    <property type="component" value="Unassembled WGS sequence"/>
</dbReference>
<sequence>MPKYYCDYCDIFLTHDSASVRKAHNTGWKHLMQVRNYYAALGQDSAQSVIDEITKAYEMTGGMPPPVYGGFPGPGSFGAPPMHMGRPMAPPVQGGPPPFMRPPGGPGMPPFPSGPPGHYPLPPHQHPSPGQQPPLGQAPRSSGEEM</sequence>
<dbReference type="InterPro" id="IPR000690">
    <property type="entry name" value="Matrin/U1-C_Znf_C2H2"/>
</dbReference>
<dbReference type="SUPFAM" id="SSF57667">
    <property type="entry name" value="beta-beta-alpha zinc fingers"/>
    <property type="match status" value="1"/>
</dbReference>
<feature type="compositionally biased region" description="Pro residues" evidence="9">
    <location>
        <begin position="88"/>
        <end position="132"/>
    </location>
</feature>
<comment type="subcellular location">
    <subcellularLocation>
        <location evidence="1 8">Nucleus</location>
    </subcellularLocation>
</comment>
<keyword evidence="5 8" id="KW-0694">RNA-binding</keyword>
<evidence type="ECO:0000259" key="10">
    <source>
        <dbReference type="PROSITE" id="PS50171"/>
    </source>
</evidence>
<reference evidence="11 12" key="1">
    <citation type="submission" date="2023-04" db="EMBL/GenBank/DDBJ databases">
        <title>Genome of Basidiobolus ranarum AG-B5.</title>
        <authorList>
            <person name="Stajich J.E."/>
            <person name="Carter-House D."/>
            <person name="Gryganskyi A."/>
        </authorList>
    </citation>
    <scope>NUCLEOTIDE SEQUENCE [LARGE SCALE GENOMIC DNA]</scope>
    <source>
        <strain evidence="11 12">AG-B5</strain>
    </source>
</reference>
<keyword evidence="3 8" id="KW-0863">Zinc-finger</keyword>
<evidence type="ECO:0000256" key="7">
    <source>
        <dbReference type="ARBA" id="ARBA00023274"/>
    </source>
</evidence>
<comment type="similarity">
    <text evidence="8">Belongs to the U1 small nuclear ribonucleoprotein C family.</text>
</comment>
<keyword evidence="2 8" id="KW-0479">Metal-binding</keyword>
<dbReference type="PIRSF" id="PIRSF037969">
    <property type="entry name" value="U1_snRNP-C"/>
    <property type="match status" value="1"/>
</dbReference>
<evidence type="ECO:0000256" key="5">
    <source>
        <dbReference type="ARBA" id="ARBA00022884"/>
    </source>
</evidence>
<gene>
    <name evidence="11" type="primary">YHC1</name>
    <name evidence="11" type="ORF">K7432_010105</name>
</gene>
<evidence type="ECO:0000313" key="12">
    <source>
        <dbReference type="Proteomes" id="UP001479436"/>
    </source>
</evidence>
<dbReference type="InterPro" id="IPR013085">
    <property type="entry name" value="U1-CZ_Znf_C2H2"/>
</dbReference>
<evidence type="ECO:0000256" key="6">
    <source>
        <dbReference type="ARBA" id="ARBA00023242"/>
    </source>
</evidence>
<comment type="function">
    <text evidence="8">Component of the spliceosomal U1 snRNP, which is essential for recognition of the pre-mRNA 5' splice-site and the subsequent assembly of the spliceosome. U1-C is directly involved in initial 5' splice-site recognition for both constitutive and regulated alternative splicing. The interaction with the 5' splice-site seems to precede base-pairing between the pre-mRNA and the U1 snRNA. Stimulates commitment or early (E) complex formation by stabilizing the base pairing of the 5' end of the U1 snRNA and the 5' splice-site region.</text>
</comment>
<keyword evidence="6 8" id="KW-0539">Nucleus</keyword>
<dbReference type="HAMAP" id="MF_03153">
    <property type="entry name" value="U1_C"/>
    <property type="match status" value="1"/>
</dbReference>
<feature type="domain" description="Matrin-type" evidence="10">
    <location>
        <begin position="4"/>
        <end position="36"/>
    </location>
</feature>
<accession>A0ABR2WP94</accession>
<evidence type="ECO:0000256" key="2">
    <source>
        <dbReference type="ARBA" id="ARBA00022723"/>
    </source>
</evidence>
<evidence type="ECO:0000256" key="9">
    <source>
        <dbReference type="SAM" id="MobiDB-lite"/>
    </source>
</evidence>
<dbReference type="PANTHER" id="PTHR31148:SF1">
    <property type="entry name" value="U1 SMALL NUCLEAR RIBONUCLEOPROTEIN C"/>
    <property type="match status" value="1"/>
</dbReference>
<dbReference type="Gene3D" id="3.30.160.60">
    <property type="entry name" value="Classic Zinc Finger"/>
    <property type="match status" value="1"/>
</dbReference>
<dbReference type="InterPro" id="IPR017340">
    <property type="entry name" value="U1_snRNP-C"/>
</dbReference>
<keyword evidence="4 8" id="KW-0862">Zinc</keyword>